<dbReference type="GO" id="GO:0004553">
    <property type="term" value="F:hydrolase activity, hydrolyzing O-glycosyl compounds"/>
    <property type="evidence" value="ECO:0007669"/>
    <property type="project" value="InterPro"/>
</dbReference>
<dbReference type="InterPro" id="IPR001547">
    <property type="entry name" value="Glyco_hydro_5"/>
</dbReference>
<evidence type="ECO:0000256" key="1">
    <source>
        <dbReference type="ARBA" id="ARBA00022801"/>
    </source>
</evidence>
<accession>A0A4P2PVU1</accession>
<dbReference type="Pfam" id="PF00150">
    <property type="entry name" value="Cellulase"/>
    <property type="match status" value="1"/>
</dbReference>
<keyword evidence="2 3" id="KW-0326">Glycosidase</keyword>
<evidence type="ECO:0000256" key="2">
    <source>
        <dbReference type="ARBA" id="ARBA00023295"/>
    </source>
</evidence>
<reference evidence="7 8" key="1">
    <citation type="submission" date="2015-09" db="EMBL/GenBank/DDBJ databases">
        <title>Sorangium comparison.</title>
        <authorList>
            <person name="Zaburannyi N."/>
            <person name="Bunk B."/>
            <person name="Overmann J."/>
            <person name="Mueller R."/>
        </authorList>
    </citation>
    <scope>NUCLEOTIDE SEQUENCE [LARGE SCALE GENOMIC DNA]</scope>
    <source>
        <strain evidence="7 8">So ceGT47</strain>
    </source>
</reference>
<evidence type="ECO:0000256" key="3">
    <source>
        <dbReference type="RuleBase" id="RU361153"/>
    </source>
</evidence>
<name>A0A4P2PVU1_SORCE</name>
<feature type="region of interest" description="Disordered" evidence="4">
    <location>
        <begin position="34"/>
        <end position="137"/>
    </location>
</feature>
<feature type="compositionally biased region" description="Low complexity" evidence="4">
    <location>
        <begin position="63"/>
        <end position="131"/>
    </location>
</feature>
<dbReference type="PANTHER" id="PTHR34142">
    <property type="entry name" value="ENDO-BETA-1,4-GLUCANASE A"/>
    <property type="match status" value="1"/>
</dbReference>
<keyword evidence="5" id="KW-0732">Signal</keyword>
<keyword evidence="1 3" id="KW-0378">Hydrolase</keyword>
<evidence type="ECO:0000256" key="5">
    <source>
        <dbReference type="SAM" id="SignalP"/>
    </source>
</evidence>
<feature type="domain" description="Glycoside hydrolase family 5" evidence="6">
    <location>
        <begin position="157"/>
        <end position="398"/>
    </location>
</feature>
<proteinExistence type="inferred from homology"/>
<feature type="chain" id="PRO_5020749125" description="Glycoside hydrolase family 5 domain-containing protein" evidence="5">
    <location>
        <begin position="31"/>
        <end position="433"/>
    </location>
</feature>
<comment type="similarity">
    <text evidence="3">Belongs to the glycosyl hydrolase 5 (cellulase A) family.</text>
</comment>
<dbReference type="Gene3D" id="3.20.20.80">
    <property type="entry name" value="Glycosidases"/>
    <property type="match status" value="1"/>
</dbReference>
<dbReference type="PROSITE" id="PS00659">
    <property type="entry name" value="GLYCOSYL_HYDROL_F5"/>
    <property type="match status" value="1"/>
</dbReference>
<evidence type="ECO:0000313" key="8">
    <source>
        <dbReference type="Proteomes" id="UP000295781"/>
    </source>
</evidence>
<sequence>MKNDSLRGRFARSRWSFGLAVVALQAAMLAGCSDAPDDGSSGGGGGGTEATTGPGTTTGGGAPTTTATTGAGEPTTTTATTGTGEPATTTTATTGTGEPATTTTATTGTGEPATTTTATTGTGDPTTTTGTGPMGNTPVERHGFLRVMGNRIVGETHTEPVQLKGMSLFWSQWGGKYYNANVVNTLVDDWGSTVVRAAMGIEGEDGYLTNAETEKAKVRTIVDAAVAKGIYVIIDWHDHNADMHAELAKSYFREAASAYKDVPNVIFEVFNEPVNQSWSTVKGYAEAVIGEIRGQGANNLVIVGSPNWSQDADVASRDPITRYQNIAYTLHFYANTHRGFLRDKATTALNAGLALFATEWGTCSADGNGQLDLNESQTWLDFLERNHIGWANWALNDKAEACSALNPNARETGGWSSNDLTQSGAWVKSKIPD</sequence>
<protein>
    <recommendedName>
        <fullName evidence="6">Glycoside hydrolase family 5 domain-containing protein</fullName>
    </recommendedName>
</protein>
<dbReference type="OrthoDB" id="9800955at2"/>
<dbReference type="GO" id="GO:0000272">
    <property type="term" value="P:polysaccharide catabolic process"/>
    <property type="evidence" value="ECO:0007669"/>
    <property type="project" value="InterPro"/>
</dbReference>
<evidence type="ECO:0000256" key="4">
    <source>
        <dbReference type="SAM" id="MobiDB-lite"/>
    </source>
</evidence>
<feature type="signal peptide" evidence="5">
    <location>
        <begin position="1"/>
        <end position="30"/>
    </location>
</feature>
<dbReference type="InterPro" id="IPR017853">
    <property type="entry name" value="GH"/>
</dbReference>
<dbReference type="SUPFAM" id="SSF51445">
    <property type="entry name" value="(Trans)glycosidases"/>
    <property type="match status" value="1"/>
</dbReference>
<dbReference type="PANTHER" id="PTHR34142:SF1">
    <property type="entry name" value="GLYCOSIDE HYDROLASE FAMILY 5 DOMAIN-CONTAINING PROTEIN"/>
    <property type="match status" value="1"/>
</dbReference>
<evidence type="ECO:0000313" key="7">
    <source>
        <dbReference type="EMBL" id="AUX20854.1"/>
    </source>
</evidence>
<dbReference type="EMBL" id="CP012670">
    <property type="protein sequence ID" value="AUX20854.1"/>
    <property type="molecule type" value="Genomic_DNA"/>
</dbReference>
<dbReference type="AlphaFoldDB" id="A0A4P2PVU1"/>
<evidence type="ECO:0000259" key="6">
    <source>
        <dbReference type="Pfam" id="PF00150"/>
    </source>
</evidence>
<organism evidence="7 8">
    <name type="scientific">Sorangium cellulosum</name>
    <name type="common">Polyangium cellulosum</name>
    <dbReference type="NCBI Taxonomy" id="56"/>
    <lineage>
        <taxon>Bacteria</taxon>
        <taxon>Pseudomonadati</taxon>
        <taxon>Myxococcota</taxon>
        <taxon>Polyangia</taxon>
        <taxon>Polyangiales</taxon>
        <taxon>Polyangiaceae</taxon>
        <taxon>Sorangium</taxon>
    </lineage>
</organism>
<gene>
    <name evidence="7" type="ORF">SOCEGT47_013300</name>
</gene>
<dbReference type="PROSITE" id="PS51257">
    <property type="entry name" value="PROKAR_LIPOPROTEIN"/>
    <property type="match status" value="1"/>
</dbReference>
<dbReference type="InterPro" id="IPR018087">
    <property type="entry name" value="Glyco_hydro_5_CS"/>
</dbReference>
<dbReference type="Proteomes" id="UP000295781">
    <property type="component" value="Chromosome"/>
</dbReference>